<sequence>MAMNHFEVSTTVEADKQIVLNCRHGEAVRHALVLLEGEIKPFTNEISCEGSTNEINLGPTQEDTTLKVQNLSNSKATEAFIYHKGQCHRWPVVKNRFKAFVKLDKGTNLLKVQCHELNLEKELSISYEKQESQQRYVRVVYIKCSESDGSFDAPDDVNNSLDMALEKLRFNVLLLQTFMAEEMNKHGFGYQTFELEQNENGEILAHVFTSELTTEKAHEMNGDQLYSWFHKELTSSSLNDKNCKFLAFMSCSHYDPPDEINPKDIPRYVKAHTALGGGQLGLFGTAGLHTWAGEVGELVKCFTDSKEIDKKRLFDDSAG</sequence>
<feature type="non-terminal residue" evidence="1">
    <location>
        <position position="1"/>
    </location>
</feature>
<protein>
    <submittedName>
        <fullName evidence="1">Uncharacterized protein</fullName>
    </submittedName>
</protein>
<dbReference type="AlphaFoldDB" id="A0A7D9LYF3"/>
<dbReference type="Pfam" id="PF12044">
    <property type="entry name" value="Metallopep"/>
    <property type="match status" value="1"/>
</dbReference>
<dbReference type="Proteomes" id="UP001152795">
    <property type="component" value="Unassembled WGS sequence"/>
</dbReference>
<organism evidence="1 2">
    <name type="scientific">Paramuricea clavata</name>
    <name type="common">Red gorgonian</name>
    <name type="synonym">Violescent sea-whip</name>
    <dbReference type="NCBI Taxonomy" id="317549"/>
    <lineage>
        <taxon>Eukaryota</taxon>
        <taxon>Metazoa</taxon>
        <taxon>Cnidaria</taxon>
        <taxon>Anthozoa</taxon>
        <taxon>Octocorallia</taxon>
        <taxon>Malacalcyonacea</taxon>
        <taxon>Plexauridae</taxon>
        <taxon>Paramuricea</taxon>
    </lineage>
</organism>
<dbReference type="InterPro" id="IPR021917">
    <property type="entry name" value="Unchr_Zn-peptidase-like"/>
</dbReference>
<dbReference type="EMBL" id="CACRXK020027254">
    <property type="protein sequence ID" value="CAB4040791.1"/>
    <property type="molecule type" value="Genomic_DNA"/>
</dbReference>
<gene>
    <name evidence="1" type="ORF">PACLA_8A074190</name>
</gene>
<evidence type="ECO:0000313" key="2">
    <source>
        <dbReference type="Proteomes" id="UP001152795"/>
    </source>
</evidence>
<comment type="caution">
    <text evidence="1">The sequence shown here is derived from an EMBL/GenBank/DDBJ whole genome shotgun (WGS) entry which is preliminary data.</text>
</comment>
<reference evidence="1" key="1">
    <citation type="submission" date="2020-04" db="EMBL/GenBank/DDBJ databases">
        <authorList>
            <person name="Alioto T."/>
            <person name="Alioto T."/>
            <person name="Gomez Garrido J."/>
        </authorList>
    </citation>
    <scope>NUCLEOTIDE SEQUENCE</scope>
    <source>
        <strain evidence="1">A484AB</strain>
    </source>
</reference>
<proteinExistence type="predicted"/>
<evidence type="ECO:0000313" key="1">
    <source>
        <dbReference type="EMBL" id="CAB4040791.1"/>
    </source>
</evidence>
<dbReference type="InterPro" id="IPR053002">
    <property type="entry name" value="Metalloproteinase_M10B"/>
</dbReference>
<dbReference type="OrthoDB" id="74460at2759"/>
<dbReference type="PANTHER" id="PTHR21054:SF2">
    <property type="entry name" value="MIP04191P"/>
    <property type="match status" value="1"/>
</dbReference>
<accession>A0A7D9LYF3</accession>
<name>A0A7D9LYF3_PARCT</name>
<keyword evidence="2" id="KW-1185">Reference proteome</keyword>
<dbReference type="PANTHER" id="PTHR21054">
    <property type="entry name" value="ZINC METALLOPROTEINASE-RELATED"/>
    <property type="match status" value="1"/>
</dbReference>